<organism evidence="3 4">
    <name type="scientific">Dioscorea zingiberensis</name>
    <dbReference type="NCBI Taxonomy" id="325984"/>
    <lineage>
        <taxon>Eukaryota</taxon>
        <taxon>Viridiplantae</taxon>
        <taxon>Streptophyta</taxon>
        <taxon>Embryophyta</taxon>
        <taxon>Tracheophyta</taxon>
        <taxon>Spermatophyta</taxon>
        <taxon>Magnoliopsida</taxon>
        <taxon>Liliopsida</taxon>
        <taxon>Dioscoreales</taxon>
        <taxon>Dioscoreaceae</taxon>
        <taxon>Dioscorea</taxon>
    </lineage>
</organism>
<proteinExistence type="predicted"/>
<dbReference type="PANTHER" id="PTHR24015">
    <property type="entry name" value="OS07G0578800 PROTEIN-RELATED"/>
    <property type="match status" value="1"/>
</dbReference>
<dbReference type="Proteomes" id="UP001085076">
    <property type="component" value="Miscellaneous, Linkage group lg07"/>
</dbReference>
<feature type="repeat" description="PPR" evidence="2">
    <location>
        <begin position="312"/>
        <end position="346"/>
    </location>
</feature>
<dbReference type="NCBIfam" id="TIGR00756">
    <property type="entry name" value="PPR"/>
    <property type="match status" value="3"/>
</dbReference>
<dbReference type="Pfam" id="PF13041">
    <property type="entry name" value="PPR_2"/>
    <property type="match status" value="1"/>
</dbReference>
<accession>A0A9D5H8I0</accession>
<dbReference type="Gene3D" id="1.25.40.10">
    <property type="entry name" value="Tetratricopeptide repeat domain"/>
    <property type="match status" value="4"/>
</dbReference>
<dbReference type="AlphaFoldDB" id="A0A9D5H8I0"/>
<dbReference type="EMBL" id="JAGGNH010000007">
    <property type="protein sequence ID" value="KAJ0967170.1"/>
    <property type="molecule type" value="Genomic_DNA"/>
</dbReference>
<keyword evidence="4" id="KW-1185">Reference proteome</keyword>
<reference evidence="3" key="2">
    <citation type="journal article" date="2022" name="Hortic Res">
        <title>The genome of Dioscorea zingiberensis sheds light on the biosynthesis, origin and evolution of the medicinally important diosgenin saponins.</title>
        <authorList>
            <person name="Li Y."/>
            <person name="Tan C."/>
            <person name="Li Z."/>
            <person name="Guo J."/>
            <person name="Li S."/>
            <person name="Chen X."/>
            <person name="Wang C."/>
            <person name="Dai X."/>
            <person name="Yang H."/>
            <person name="Song W."/>
            <person name="Hou L."/>
            <person name="Xu J."/>
            <person name="Tong Z."/>
            <person name="Xu A."/>
            <person name="Yuan X."/>
            <person name="Wang W."/>
            <person name="Yang Q."/>
            <person name="Chen L."/>
            <person name="Sun Z."/>
            <person name="Wang K."/>
            <person name="Pan B."/>
            <person name="Chen J."/>
            <person name="Bao Y."/>
            <person name="Liu F."/>
            <person name="Qi X."/>
            <person name="Gang D.R."/>
            <person name="Wen J."/>
            <person name="Li J."/>
        </authorList>
    </citation>
    <scope>NUCLEOTIDE SEQUENCE</scope>
    <source>
        <strain evidence="3">Dzin_1.0</strain>
    </source>
</reference>
<dbReference type="InterPro" id="IPR011990">
    <property type="entry name" value="TPR-like_helical_dom_sf"/>
</dbReference>
<dbReference type="GO" id="GO:0003723">
    <property type="term" value="F:RNA binding"/>
    <property type="evidence" value="ECO:0007669"/>
    <property type="project" value="InterPro"/>
</dbReference>
<feature type="repeat" description="PPR" evidence="2">
    <location>
        <begin position="77"/>
        <end position="107"/>
    </location>
</feature>
<evidence type="ECO:0000313" key="3">
    <source>
        <dbReference type="EMBL" id="KAJ0967170.1"/>
    </source>
</evidence>
<dbReference type="FunFam" id="1.25.40.10:FF:000277">
    <property type="entry name" value="Pentatricopeptide repeat-containing protein, mitochondrial"/>
    <property type="match status" value="1"/>
</dbReference>
<name>A0A9D5H8I0_9LILI</name>
<protein>
    <recommendedName>
        <fullName evidence="5">Pentatricopeptide repeat-containing protein</fullName>
    </recommendedName>
</protein>
<dbReference type="InterPro" id="IPR002885">
    <property type="entry name" value="PPR_rpt"/>
</dbReference>
<dbReference type="Pfam" id="PF01535">
    <property type="entry name" value="PPR"/>
    <property type="match status" value="5"/>
</dbReference>
<feature type="repeat" description="PPR" evidence="2">
    <location>
        <begin position="108"/>
        <end position="142"/>
    </location>
</feature>
<evidence type="ECO:0008006" key="5">
    <source>
        <dbReference type="Google" id="ProtNLM"/>
    </source>
</evidence>
<dbReference type="FunFam" id="1.25.40.10:FF:000682">
    <property type="entry name" value="Pentatricopeptide repeat-containing protein At3g16610"/>
    <property type="match status" value="1"/>
</dbReference>
<evidence type="ECO:0000256" key="2">
    <source>
        <dbReference type="PROSITE-ProRule" id="PRU00708"/>
    </source>
</evidence>
<evidence type="ECO:0000313" key="4">
    <source>
        <dbReference type="Proteomes" id="UP001085076"/>
    </source>
</evidence>
<dbReference type="GO" id="GO:0005737">
    <property type="term" value="C:cytoplasm"/>
    <property type="evidence" value="ECO:0007669"/>
    <property type="project" value="UniProtKB-ARBA"/>
</dbReference>
<dbReference type="PANTHER" id="PTHR24015:SF356">
    <property type="entry name" value="DYW DOMAIN-CONTAINING PROTEIN"/>
    <property type="match status" value="1"/>
</dbReference>
<dbReference type="InterPro" id="IPR046960">
    <property type="entry name" value="PPR_At4g14850-like_plant"/>
</dbReference>
<feature type="repeat" description="PPR" evidence="2">
    <location>
        <begin position="209"/>
        <end position="243"/>
    </location>
</feature>
<evidence type="ECO:0000256" key="1">
    <source>
        <dbReference type="ARBA" id="ARBA00022737"/>
    </source>
</evidence>
<dbReference type="OrthoDB" id="1888055at2759"/>
<comment type="caution">
    <text evidence="3">The sequence shown here is derived from an EMBL/GenBank/DDBJ whole genome shotgun (WGS) entry which is preliminary data.</text>
</comment>
<keyword evidence="1" id="KW-0677">Repeat</keyword>
<dbReference type="PROSITE" id="PS51375">
    <property type="entry name" value="PPR"/>
    <property type="match status" value="4"/>
</dbReference>
<sequence>MATTTTQSQSLTHDIKHLASAGDFERVLDLYRALRLSGSKPDSFTLPCVIKSCTTLLALEEGLSIHSYIIKSGHECNLYTMNSMIEMYSKFGFLSNAIQVFDEMPLRNPVSWNLMISGHGACGFPAHALAFCSSMKKEGVALDEVGFKIILPICARAQALRAGESIHAHELVSGLSQDKALITAVLDMYAKCGRLAAAEQLFNEILCRDVVCWNAMISGYLQAGKPEKMLELFKKMLAENFKPSFPTILLSIQACTQLSLLHAGKAIHGCVIRNGFLSDVSIGGLLIDLYSKCGELGSAYWVFNGMSKGCLSLNSWSCLMNGLGMHGHGKTVLIVFFQMLKNGIDPDGICFLIILSSCSHNAGFLELGRKVFCYMVEQFGIQPTMEHYTSMVDIIGRSGYLEEALKFICEMPVEPDSNVLGAFLGACRIHGHLVMERVFAEFFVDSECTIPGFYKLLLSVHAGRENWVEVSKIRRLIEEKRLKSISGCSVIESTAF</sequence>
<reference evidence="3" key="1">
    <citation type="submission" date="2021-03" db="EMBL/GenBank/DDBJ databases">
        <authorList>
            <person name="Li Z."/>
            <person name="Yang C."/>
        </authorList>
    </citation>
    <scope>NUCLEOTIDE SEQUENCE</scope>
    <source>
        <strain evidence="3">Dzin_1.0</strain>
        <tissue evidence="3">Leaf</tissue>
    </source>
</reference>
<gene>
    <name evidence="3" type="ORF">J5N97_024087</name>
</gene>
<dbReference type="FunFam" id="1.25.40.10:FF:000073">
    <property type="entry name" value="Pentatricopeptide repeat-containing protein chloroplastic"/>
    <property type="match status" value="1"/>
</dbReference>
<dbReference type="GO" id="GO:0016556">
    <property type="term" value="P:mRNA modification"/>
    <property type="evidence" value="ECO:0007669"/>
    <property type="project" value="UniProtKB-ARBA"/>
</dbReference>